<name>A0A4Y2ACA9_ARAVE</name>
<organism evidence="2 3">
    <name type="scientific">Araneus ventricosus</name>
    <name type="common">Orbweaver spider</name>
    <name type="synonym">Epeira ventricosa</name>
    <dbReference type="NCBI Taxonomy" id="182803"/>
    <lineage>
        <taxon>Eukaryota</taxon>
        <taxon>Metazoa</taxon>
        <taxon>Ecdysozoa</taxon>
        <taxon>Arthropoda</taxon>
        <taxon>Chelicerata</taxon>
        <taxon>Arachnida</taxon>
        <taxon>Araneae</taxon>
        <taxon>Araneomorphae</taxon>
        <taxon>Entelegynae</taxon>
        <taxon>Araneoidea</taxon>
        <taxon>Araneidae</taxon>
        <taxon>Araneus</taxon>
    </lineage>
</organism>
<feature type="region of interest" description="Disordered" evidence="1">
    <location>
        <begin position="16"/>
        <end position="47"/>
    </location>
</feature>
<sequence>MPRECHNFEEDGSRDAITKCHGKTNAVRDAGEEQKLREQNKERNCQGTLGGNVGSAVLDYSKVGGTQAHGPDIALLIFGDHHQQQQTYSTNWKNALNKGKNYILCFLSH</sequence>
<accession>A0A4Y2ACA9</accession>
<comment type="caution">
    <text evidence="2">The sequence shown here is derived from an EMBL/GenBank/DDBJ whole genome shotgun (WGS) entry which is preliminary data.</text>
</comment>
<dbReference type="Proteomes" id="UP000499080">
    <property type="component" value="Unassembled WGS sequence"/>
</dbReference>
<dbReference type="EMBL" id="BGPR01000012">
    <property type="protein sequence ID" value="GBL77521.1"/>
    <property type="molecule type" value="Genomic_DNA"/>
</dbReference>
<protein>
    <submittedName>
        <fullName evidence="2">Uncharacterized protein</fullName>
    </submittedName>
</protein>
<feature type="compositionally biased region" description="Basic and acidic residues" evidence="1">
    <location>
        <begin position="29"/>
        <end position="44"/>
    </location>
</feature>
<proteinExistence type="predicted"/>
<reference evidence="2 3" key="1">
    <citation type="journal article" date="2019" name="Sci. Rep.">
        <title>Orb-weaving spider Araneus ventricosus genome elucidates the spidroin gene catalogue.</title>
        <authorList>
            <person name="Kono N."/>
            <person name="Nakamura H."/>
            <person name="Ohtoshi R."/>
            <person name="Moran D.A.P."/>
            <person name="Shinohara A."/>
            <person name="Yoshida Y."/>
            <person name="Fujiwara M."/>
            <person name="Mori M."/>
            <person name="Tomita M."/>
            <person name="Arakawa K."/>
        </authorList>
    </citation>
    <scope>NUCLEOTIDE SEQUENCE [LARGE SCALE GENOMIC DNA]</scope>
</reference>
<evidence type="ECO:0000313" key="3">
    <source>
        <dbReference type="Proteomes" id="UP000499080"/>
    </source>
</evidence>
<gene>
    <name evidence="2" type="ORF">AVEN_41899_1</name>
</gene>
<keyword evidence="3" id="KW-1185">Reference proteome</keyword>
<evidence type="ECO:0000256" key="1">
    <source>
        <dbReference type="SAM" id="MobiDB-lite"/>
    </source>
</evidence>
<dbReference type="AlphaFoldDB" id="A0A4Y2ACA9"/>
<evidence type="ECO:0000313" key="2">
    <source>
        <dbReference type="EMBL" id="GBL77521.1"/>
    </source>
</evidence>